<reference evidence="2" key="1">
    <citation type="submission" date="2020-03" db="EMBL/GenBank/DDBJ databases">
        <title>A high-quality chromosome-level genome assembly of a woody plant with both climbing and erect habits, Rhamnella rubrinervis.</title>
        <authorList>
            <person name="Lu Z."/>
            <person name="Yang Y."/>
            <person name="Zhu X."/>
            <person name="Sun Y."/>
        </authorList>
    </citation>
    <scope>NUCLEOTIDE SEQUENCE</scope>
    <source>
        <strain evidence="2">BYM</strain>
        <tissue evidence="2">Leaf</tissue>
    </source>
</reference>
<organism evidence="2 3">
    <name type="scientific">Rhamnella rubrinervis</name>
    <dbReference type="NCBI Taxonomy" id="2594499"/>
    <lineage>
        <taxon>Eukaryota</taxon>
        <taxon>Viridiplantae</taxon>
        <taxon>Streptophyta</taxon>
        <taxon>Embryophyta</taxon>
        <taxon>Tracheophyta</taxon>
        <taxon>Spermatophyta</taxon>
        <taxon>Magnoliopsida</taxon>
        <taxon>eudicotyledons</taxon>
        <taxon>Gunneridae</taxon>
        <taxon>Pentapetalae</taxon>
        <taxon>rosids</taxon>
        <taxon>fabids</taxon>
        <taxon>Rosales</taxon>
        <taxon>Rhamnaceae</taxon>
        <taxon>rhamnoid group</taxon>
        <taxon>Rhamneae</taxon>
        <taxon>Rhamnella</taxon>
    </lineage>
</organism>
<protein>
    <submittedName>
        <fullName evidence="2">Uncharacterized protein</fullName>
    </submittedName>
</protein>
<proteinExistence type="predicted"/>
<dbReference type="EMBL" id="VOIH02000009">
    <property type="protein sequence ID" value="KAF3438635.1"/>
    <property type="molecule type" value="Genomic_DNA"/>
</dbReference>
<name>A0A8K0DWK2_9ROSA</name>
<dbReference type="Proteomes" id="UP000796880">
    <property type="component" value="Unassembled WGS sequence"/>
</dbReference>
<sequence length="187" mass="21377">MGGHRKWWSGCAVGRGVEEVALRPWWKMLRSESGLVAPRKWASGRGRTPKSRCRAVRGKWLRSGSGLRAKRSCPGQRKSAEAIAYGRGRGRGWWSRKLAAALEVVRGRRKSRRSKKCTWRSRKLAEGQRKLWKDSMELLEVRGNCLRSEGAEWVRGSGLEGQRKWARSEKLPARGSWRGQRKLSELP</sequence>
<keyword evidence="3" id="KW-1185">Reference proteome</keyword>
<feature type="region of interest" description="Disordered" evidence="1">
    <location>
        <begin position="165"/>
        <end position="187"/>
    </location>
</feature>
<evidence type="ECO:0000313" key="2">
    <source>
        <dbReference type="EMBL" id="KAF3438635.1"/>
    </source>
</evidence>
<evidence type="ECO:0000313" key="3">
    <source>
        <dbReference type="Proteomes" id="UP000796880"/>
    </source>
</evidence>
<gene>
    <name evidence="2" type="ORF">FNV43_RR21398</name>
</gene>
<evidence type="ECO:0000256" key="1">
    <source>
        <dbReference type="SAM" id="MobiDB-lite"/>
    </source>
</evidence>
<comment type="caution">
    <text evidence="2">The sequence shown here is derived from an EMBL/GenBank/DDBJ whole genome shotgun (WGS) entry which is preliminary data.</text>
</comment>
<accession>A0A8K0DWK2</accession>
<dbReference type="AlphaFoldDB" id="A0A8K0DWK2"/>